<comment type="caution">
    <text evidence="1">The sequence shown here is derived from an EMBL/GenBank/DDBJ whole genome shotgun (WGS) entry which is preliminary data.</text>
</comment>
<dbReference type="AlphaFoldDB" id="A0AAD8BC82"/>
<dbReference type="Proteomes" id="UP001233172">
    <property type="component" value="Unassembled WGS sequence"/>
</dbReference>
<proteinExistence type="predicted"/>
<sequence length="115" mass="13240">LGDCLDGKPKFSKERAEMGLQLLKAASMKERRAKKGSSPICRPYLLSESERSVEKLVNEENQKTVERMHKIFDYKTFTHLKKRQSTTQSRMSELESGLLHSADTCHNCVILQKNR</sequence>
<keyword evidence="2" id="KW-1185">Reference proteome</keyword>
<protein>
    <submittedName>
        <fullName evidence="1">Uncharacterized protein</fullName>
    </submittedName>
</protein>
<evidence type="ECO:0000313" key="2">
    <source>
        <dbReference type="Proteomes" id="UP001233172"/>
    </source>
</evidence>
<feature type="non-terminal residue" evidence="1">
    <location>
        <position position="1"/>
    </location>
</feature>
<name>A0AAD8BC82_BIOPF</name>
<dbReference type="EMBL" id="JASAOG010000105">
    <property type="protein sequence ID" value="KAK0051293.1"/>
    <property type="molecule type" value="Genomic_DNA"/>
</dbReference>
<gene>
    <name evidence="1" type="ORF">Bpfe_019239</name>
</gene>
<reference evidence="1" key="1">
    <citation type="journal article" date="2023" name="PLoS Negl. Trop. Dis.">
        <title>A genome sequence for Biomphalaria pfeifferi, the major vector snail for the human-infecting parasite Schistosoma mansoni.</title>
        <authorList>
            <person name="Bu L."/>
            <person name="Lu L."/>
            <person name="Laidemitt M.R."/>
            <person name="Zhang S.M."/>
            <person name="Mutuku M."/>
            <person name="Mkoji G."/>
            <person name="Steinauer M."/>
            <person name="Loker E.S."/>
        </authorList>
    </citation>
    <scope>NUCLEOTIDE SEQUENCE</scope>
    <source>
        <strain evidence="1">KasaAsao</strain>
    </source>
</reference>
<evidence type="ECO:0000313" key="1">
    <source>
        <dbReference type="EMBL" id="KAK0051293.1"/>
    </source>
</evidence>
<accession>A0AAD8BC82</accession>
<reference evidence="1" key="2">
    <citation type="submission" date="2023-04" db="EMBL/GenBank/DDBJ databases">
        <authorList>
            <person name="Bu L."/>
            <person name="Lu L."/>
            <person name="Laidemitt M.R."/>
            <person name="Zhang S.M."/>
            <person name="Mutuku M."/>
            <person name="Mkoji G."/>
            <person name="Steinauer M."/>
            <person name="Loker E.S."/>
        </authorList>
    </citation>
    <scope>NUCLEOTIDE SEQUENCE</scope>
    <source>
        <strain evidence="1">KasaAsao</strain>
        <tissue evidence="1">Whole Snail</tissue>
    </source>
</reference>
<organism evidence="1 2">
    <name type="scientific">Biomphalaria pfeifferi</name>
    <name type="common">Bloodfluke planorb</name>
    <name type="synonym">Freshwater snail</name>
    <dbReference type="NCBI Taxonomy" id="112525"/>
    <lineage>
        <taxon>Eukaryota</taxon>
        <taxon>Metazoa</taxon>
        <taxon>Spiralia</taxon>
        <taxon>Lophotrochozoa</taxon>
        <taxon>Mollusca</taxon>
        <taxon>Gastropoda</taxon>
        <taxon>Heterobranchia</taxon>
        <taxon>Euthyneura</taxon>
        <taxon>Panpulmonata</taxon>
        <taxon>Hygrophila</taxon>
        <taxon>Lymnaeoidea</taxon>
        <taxon>Planorbidae</taxon>
        <taxon>Biomphalaria</taxon>
    </lineage>
</organism>